<gene>
    <name evidence="2" type="ORF">HTY61_02690</name>
</gene>
<keyword evidence="1" id="KW-0472">Membrane</keyword>
<reference evidence="2 3" key="1">
    <citation type="submission" date="2020-06" db="EMBL/GenBank/DDBJ databases">
        <title>Oricola thermophila sp. nov. isolated from a tidal sediments.</title>
        <authorList>
            <person name="Kwon K.K."/>
            <person name="Yang S.-H."/>
            <person name="Park M.-J."/>
        </authorList>
    </citation>
    <scope>NUCLEOTIDE SEQUENCE [LARGE SCALE GENOMIC DNA]</scope>
    <source>
        <strain evidence="2 3">MEBiC13590</strain>
    </source>
</reference>
<feature type="transmembrane region" description="Helical" evidence="1">
    <location>
        <begin position="72"/>
        <end position="91"/>
    </location>
</feature>
<proteinExistence type="predicted"/>
<feature type="transmembrane region" description="Helical" evidence="1">
    <location>
        <begin position="5"/>
        <end position="23"/>
    </location>
</feature>
<evidence type="ECO:0000313" key="3">
    <source>
        <dbReference type="Proteomes" id="UP000509367"/>
    </source>
</evidence>
<sequence>MLQYALAYGATMIAFLLIDYIWLSRVARSFYADRLGALLLEQPRLGMAAGFYLLYGVGIVVFAVMPGLRAESARMVMMLGALLGLVAYGTYDMTNYATLKNWPLSVVAVDMVWGTLLTAIAALAGYLVARMLS</sequence>
<name>A0A6N1V954_9HYPH</name>
<dbReference type="RefSeq" id="WP_175275347.1">
    <property type="nucleotide sequence ID" value="NZ_CP054836.1"/>
</dbReference>
<protein>
    <submittedName>
        <fullName evidence="2">DUF2177 family protein</fullName>
    </submittedName>
</protein>
<dbReference type="Proteomes" id="UP000509367">
    <property type="component" value="Chromosome"/>
</dbReference>
<accession>A0A6N1V954</accession>
<dbReference type="EMBL" id="CP054836">
    <property type="protein sequence ID" value="QKV17450.1"/>
    <property type="molecule type" value="Genomic_DNA"/>
</dbReference>
<evidence type="ECO:0000313" key="2">
    <source>
        <dbReference type="EMBL" id="QKV17450.1"/>
    </source>
</evidence>
<dbReference type="AlphaFoldDB" id="A0A6N1V954"/>
<organism evidence="2 3">
    <name type="scientific">Oricola thermophila</name>
    <dbReference type="NCBI Taxonomy" id="2742145"/>
    <lineage>
        <taxon>Bacteria</taxon>
        <taxon>Pseudomonadati</taxon>
        <taxon>Pseudomonadota</taxon>
        <taxon>Alphaproteobacteria</taxon>
        <taxon>Hyphomicrobiales</taxon>
        <taxon>Ahrensiaceae</taxon>
        <taxon>Oricola</taxon>
    </lineage>
</organism>
<keyword evidence="1" id="KW-0812">Transmembrane</keyword>
<feature type="transmembrane region" description="Helical" evidence="1">
    <location>
        <begin position="111"/>
        <end position="129"/>
    </location>
</feature>
<dbReference type="KEGG" id="orm:HTY61_02690"/>
<keyword evidence="3" id="KW-1185">Reference proteome</keyword>
<dbReference type="InterPro" id="IPR018687">
    <property type="entry name" value="DUF2177_membr"/>
</dbReference>
<keyword evidence="1" id="KW-1133">Transmembrane helix</keyword>
<evidence type="ECO:0000256" key="1">
    <source>
        <dbReference type="SAM" id="Phobius"/>
    </source>
</evidence>
<dbReference type="Pfam" id="PF09945">
    <property type="entry name" value="DUF2177"/>
    <property type="match status" value="1"/>
</dbReference>
<feature type="transmembrane region" description="Helical" evidence="1">
    <location>
        <begin position="43"/>
        <end position="65"/>
    </location>
</feature>